<dbReference type="SMART" id="SM00933">
    <property type="entry name" value="NurA"/>
    <property type="match status" value="1"/>
</dbReference>
<proteinExistence type="predicted"/>
<dbReference type="AlphaFoldDB" id="A0A7T9DJY1"/>
<protein>
    <submittedName>
        <fullName evidence="2">DNA double-strand break repair nuclease NurA</fullName>
    </submittedName>
</protein>
<organism evidence="2">
    <name type="scientific">Candidatus Iainarchaeum sp</name>
    <dbReference type="NCBI Taxonomy" id="3101447"/>
    <lineage>
        <taxon>Archaea</taxon>
        <taxon>Candidatus Iainarchaeota</taxon>
        <taxon>Candidatus Iainarchaeia</taxon>
        <taxon>Candidatus Iainarchaeales</taxon>
        <taxon>Candidatus Iainarchaeaceae</taxon>
        <taxon>Candidatus Iainarchaeum</taxon>
    </lineage>
</organism>
<dbReference type="Pfam" id="PF09376">
    <property type="entry name" value="NurA"/>
    <property type="match status" value="1"/>
</dbReference>
<dbReference type="Proteomes" id="UP000596004">
    <property type="component" value="Chromosome"/>
</dbReference>
<reference evidence="2" key="1">
    <citation type="submission" date="2020-11" db="EMBL/GenBank/DDBJ databases">
        <title>Connecting structure to function with the recovery of over 1000 high-quality activated sludge metagenome-assembled genomes encoding full-length rRNA genes using long-read sequencing.</title>
        <authorList>
            <person name="Singleton C.M."/>
            <person name="Petriglieri F."/>
            <person name="Kristensen J.M."/>
            <person name="Kirkegaard R.H."/>
            <person name="Michaelsen T.Y."/>
            <person name="Andersen M.H."/>
            <person name="Karst S.M."/>
            <person name="Dueholm M.S."/>
            <person name="Nielsen P.H."/>
            <person name="Albertsen M."/>
        </authorList>
    </citation>
    <scope>NUCLEOTIDE SEQUENCE</scope>
    <source>
        <strain evidence="2">Fred_18-Q3-R57-64_BAT3C.431</strain>
    </source>
</reference>
<dbReference type="EMBL" id="CP064981">
    <property type="protein sequence ID" value="QQR92667.1"/>
    <property type="molecule type" value="Genomic_DNA"/>
</dbReference>
<sequence>MGFAQLLEKVVSFIKDSQTSRENVGKAIRTLNGKQLQAVEAGEQQLAYGLQKPLLQGKFAGVDSGFISQSFYALDLMMIRSAGVCFEYEKGKVARSNYFPNSFGPPEPIVNTDGLEKDEFHKFVSLTRLQAEANNAAALIREHKPHVLFIDGSLIPMPADKPGSDSKLKKEYHQTIEAFQYLYAAAREHDCLLIGTIEDSRSERLKELLKEKILPKHELQLDGMNSLQDASILDKTLNAGERSFAFTYAADTHKHAILMDFPFPIASQLHACYVKPSQWDYPIRCEFFSNAENLTITATRVGEYVYAQSSLHKEYAFPSVLIEADLRAGLKPEEIEMVSDKIFSKVGRHTIHLRRRDRRPF</sequence>
<feature type="domain" description="NurA" evidence="1">
    <location>
        <begin position="57"/>
        <end position="330"/>
    </location>
</feature>
<evidence type="ECO:0000259" key="1">
    <source>
        <dbReference type="SMART" id="SM00933"/>
    </source>
</evidence>
<evidence type="ECO:0000313" key="2">
    <source>
        <dbReference type="EMBL" id="QQR92667.1"/>
    </source>
</evidence>
<name>A0A7T9DJY1_9ARCH</name>
<dbReference type="InterPro" id="IPR018977">
    <property type="entry name" value="NurA_domain"/>
</dbReference>
<gene>
    <name evidence="2" type="ORF">IPJ89_00265</name>
</gene>
<accession>A0A7T9DJY1</accession>